<gene>
    <name evidence="3" type="ORF">SAMN04488063_3511</name>
</gene>
<evidence type="ECO:0000313" key="3">
    <source>
        <dbReference type="EMBL" id="SFG99429.1"/>
    </source>
</evidence>
<evidence type="ECO:0000259" key="2">
    <source>
        <dbReference type="Pfam" id="PF24035"/>
    </source>
</evidence>
<dbReference type="RefSeq" id="WP_092893862.1">
    <property type="nucleotide sequence ID" value="NZ_FOOQ01000008.1"/>
</dbReference>
<evidence type="ECO:0000313" key="4">
    <source>
        <dbReference type="Proteomes" id="UP000198876"/>
    </source>
</evidence>
<dbReference type="Proteomes" id="UP000198876">
    <property type="component" value="Unassembled WGS sequence"/>
</dbReference>
<dbReference type="InterPro" id="IPR055768">
    <property type="entry name" value="DUF7344"/>
</dbReference>
<dbReference type="EMBL" id="FOOQ01000008">
    <property type="protein sequence ID" value="SFG99429.1"/>
    <property type="molecule type" value="Genomic_DNA"/>
</dbReference>
<dbReference type="STRING" id="553467.SAMN04488063_3511"/>
<organism evidence="3 4">
    <name type="scientific">Halopelagius inordinatus</name>
    <dbReference type="NCBI Taxonomy" id="553467"/>
    <lineage>
        <taxon>Archaea</taxon>
        <taxon>Methanobacteriati</taxon>
        <taxon>Methanobacteriota</taxon>
        <taxon>Stenosarchaea group</taxon>
        <taxon>Halobacteria</taxon>
        <taxon>Halobacteriales</taxon>
        <taxon>Haloferacaceae</taxon>
    </lineage>
</organism>
<feature type="domain" description="DUF7344" evidence="2">
    <location>
        <begin position="10"/>
        <end position="85"/>
    </location>
</feature>
<accession>A0A1I2WFB1</accession>
<sequence length="140" mass="15482">MVPSTAESPHRLLAADRRRDVLAVLADSDRPLTRRELARRVVTRTRDDGASPDDHSDRPVDEAEVALHHRHLPPLLDAGVVAKRENDRFAATEAGRGLHRAERAFRAALGDAAGDGRTGRQMRSDDVEELGSSVRRNPDR</sequence>
<protein>
    <recommendedName>
        <fullName evidence="2">DUF7344 domain-containing protein</fullName>
    </recommendedName>
</protein>
<keyword evidence="4" id="KW-1185">Reference proteome</keyword>
<name>A0A1I2WFB1_9EURY</name>
<proteinExistence type="predicted"/>
<feature type="region of interest" description="Disordered" evidence="1">
    <location>
        <begin position="40"/>
        <end position="60"/>
    </location>
</feature>
<dbReference type="AlphaFoldDB" id="A0A1I2WFB1"/>
<feature type="region of interest" description="Disordered" evidence="1">
    <location>
        <begin position="109"/>
        <end position="140"/>
    </location>
</feature>
<dbReference type="Pfam" id="PF24035">
    <property type="entry name" value="DUF7344"/>
    <property type="match status" value="1"/>
</dbReference>
<dbReference type="OrthoDB" id="282764at2157"/>
<reference evidence="4" key="1">
    <citation type="submission" date="2016-10" db="EMBL/GenBank/DDBJ databases">
        <authorList>
            <person name="Varghese N."/>
            <person name="Submissions S."/>
        </authorList>
    </citation>
    <scope>NUCLEOTIDE SEQUENCE [LARGE SCALE GENOMIC DNA]</scope>
    <source>
        <strain evidence="4">CGMCC 1.7739</strain>
    </source>
</reference>
<evidence type="ECO:0000256" key="1">
    <source>
        <dbReference type="SAM" id="MobiDB-lite"/>
    </source>
</evidence>